<feature type="region of interest" description="Disordered" evidence="1">
    <location>
        <begin position="314"/>
        <end position="373"/>
    </location>
</feature>
<dbReference type="AlphaFoldDB" id="A0AAW0FN16"/>
<organism evidence="2 3">
    <name type="scientific">Cerrena zonata</name>
    <dbReference type="NCBI Taxonomy" id="2478898"/>
    <lineage>
        <taxon>Eukaryota</taxon>
        <taxon>Fungi</taxon>
        <taxon>Dikarya</taxon>
        <taxon>Basidiomycota</taxon>
        <taxon>Agaricomycotina</taxon>
        <taxon>Agaricomycetes</taxon>
        <taxon>Polyporales</taxon>
        <taxon>Cerrenaceae</taxon>
        <taxon>Cerrena</taxon>
    </lineage>
</organism>
<feature type="region of interest" description="Disordered" evidence="1">
    <location>
        <begin position="1"/>
        <end position="54"/>
    </location>
</feature>
<feature type="region of interest" description="Disordered" evidence="1">
    <location>
        <begin position="66"/>
        <end position="151"/>
    </location>
</feature>
<gene>
    <name evidence="2" type="ORF">QCA50_017371</name>
</gene>
<feature type="compositionally biased region" description="Polar residues" evidence="1">
    <location>
        <begin position="331"/>
        <end position="341"/>
    </location>
</feature>
<feature type="compositionally biased region" description="Polar residues" evidence="1">
    <location>
        <begin position="91"/>
        <end position="109"/>
    </location>
</feature>
<dbReference type="EMBL" id="JASBNA010000057">
    <property type="protein sequence ID" value="KAK7679659.1"/>
    <property type="molecule type" value="Genomic_DNA"/>
</dbReference>
<feature type="compositionally biased region" description="Pro residues" evidence="1">
    <location>
        <begin position="356"/>
        <end position="369"/>
    </location>
</feature>
<evidence type="ECO:0000313" key="2">
    <source>
        <dbReference type="EMBL" id="KAK7679659.1"/>
    </source>
</evidence>
<feature type="region of interest" description="Disordered" evidence="1">
    <location>
        <begin position="198"/>
        <end position="234"/>
    </location>
</feature>
<protein>
    <submittedName>
        <fullName evidence="2">Uncharacterized protein</fullName>
    </submittedName>
</protein>
<feature type="compositionally biased region" description="Low complexity" evidence="1">
    <location>
        <begin position="38"/>
        <end position="47"/>
    </location>
</feature>
<dbReference type="Proteomes" id="UP001385951">
    <property type="component" value="Unassembled WGS sequence"/>
</dbReference>
<accession>A0AAW0FN16</accession>
<evidence type="ECO:0000313" key="3">
    <source>
        <dbReference type="Proteomes" id="UP001385951"/>
    </source>
</evidence>
<comment type="caution">
    <text evidence="2">The sequence shown here is derived from an EMBL/GenBank/DDBJ whole genome shotgun (WGS) entry which is preliminary data.</text>
</comment>
<feature type="compositionally biased region" description="Low complexity" evidence="1">
    <location>
        <begin position="207"/>
        <end position="227"/>
    </location>
</feature>
<feature type="compositionally biased region" description="Low complexity" evidence="1">
    <location>
        <begin position="72"/>
        <end position="90"/>
    </location>
</feature>
<feature type="compositionally biased region" description="Low complexity" evidence="1">
    <location>
        <begin position="13"/>
        <end position="30"/>
    </location>
</feature>
<feature type="compositionally biased region" description="Low complexity" evidence="1">
    <location>
        <begin position="342"/>
        <end position="355"/>
    </location>
</feature>
<feature type="region of interest" description="Disordered" evidence="1">
    <location>
        <begin position="400"/>
        <end position="421"/>
    </location>
</feature>
<feature type="compositionally biased region" description="Low complexity" evidence="1">
    <location>
        <begin position="314"/>
        <end position="328"/>
    </location>
</feature>
<proteinExistence type="predicted"/>
<evidence type="ECO:0000256" key="1">
    <source>
        <dbReference type="SAM" id="MobiDB-lite"/>
    </source>
</evidence>
<keyword evidence="3" id="KW-1185">Reference proteome</keyword>
<sequence>MYHSHPFVPPQPQTTRLQQTPTSNSPASPFSSPPPPHSTSVSPTSQTLPPQLLAQDHLPLALVHHPQQQTDPSHPSLPSSPHPSLQPSLSRTNQQQHNIPRSASRLSNSERLHRSHPHTYYPYPPPHMVDDHPPQHAQAPLPLPSSTRQPMLSLQDLGPYWQQETIAQNYPYPSSLDVPIHHQNQYTDLSIQETNPHLQTTMNHPFPSTHQQQQQQRHSPTTPSPTHANDHTRDQTTMTTQDILHDPMFAQLAAAAAGGQVQAVYTNTAQNLAPNLDASPSWNSATAAQAQTSATTQTNAIQIQHQLEHLYRFQQQQQQQPLAQQLRQDSSRQPLNSHSSIAQLHQQQQQHRATPQLPPTPTSHAPPPQTAASRAHLYSQELRMQQQEQMRLQQERILRQEEQQHQQQQQQQQRERRNSEEEYLRQFHGAFHPHSNNPSPISHNTPTTIIAEVTPYTMEPLPLHPQSDAIQHNRRTDERSHHHNPYPLPRPSSLMLDHHLQRHPQGVQAAVVAAHYLVDGQLQAVQEGTIKFDSPLSLV</sequence>
<name>A0AAW0FN16_9APHY</name>
<reference evidence="2 3" key="1">
    <citation type="submission" date="2022-09" db="EMBL/GenBank/DDBJ databases">
        <authorList>
            <person name="Palmer J.M."/>
        </authorList>
    </citation>
    <scope>NUCLEOTIDE SEQUENCE [LARGE SCALE GENOMIC DNA]</scope>
    <source>
        <strain evidence="2 3">DSM 7382</strain>
    </source>
</reference>